<dbReference type="InterPro" id="IPR007125">
    <property type="entry name" value="H2A/H2B/H3"/>
</dbReference>
<evidence type="ECO:0000313" key="4">
    <source>
        <dbReference type="Proteomes" id="UP000265631"/>
    </source>
</evidence>
<dbReference type="GO" id="GO:0046982">
    <property type="term" value="F:protein heterodimerization activity"/>
    <property type="evidence" value="ECO:0007669"/>
    <property type="project" value="InterPro"/>
</dbReference>
<gene>
    <name evidence="3" type="ORF">FIE12Z_6364</name>
</gene>
<dbReference type="EMBL" id="PXXK01000179">
    <property type="protein sequence ID" value="RFN49382.1"/>
    <property type="molecule type" value="Genomic_DNA"/>
</dbReference>
<dbReference type="AlphaFoldDB" id="A0A395MN97"/>
<feature type="domain" description="Core Histone H2A/H2B/H3" evidence="2">
    <location>
        <begin position="46"/>
        <end position="114"/>
    </location>
</feature>
<keyword evidence="4" id="KW-1185">Reference proteome</keyword>
<dbReference type="InterPro" id="IPR009072">
    <property type="entry name" value="Histone-fold"/>
</dbReference>
<evidence type="ECO:0000259" key="2">
    <source>
        <dbReference type="Pfam" id="PF00125"/>
    </source>
</evidence>
<organism evidence="3 4">
    <name type="scientific">Fusarium flagelliforme</name>
    <dbReference type="NCBI Taxonomy" id="2675880"/>
    <lineage>
        <taxon>Eukaryota</taxon>
        <taxon>Fungi</taxon>
        <taxon>Dikarya</taxon>
        <taxon>Ascomycota</taxon>
        <taxon>Pezizomycotina</taxon>
        <taxon>Sordariomycetes</taxon>
        <taxon>Hypocreomycetidae</taxon>
        <taxon>Hypocreales</taxon>
        <taxon>Nectriaceae</taxon>
        <taxon>Fusarium</taxon>
        <taxon>Fusarium incarnatum-equiseti species complex</taxon>
    </lineage>
</organism>
<proteinExistence type="predicted"/>
<feature type="compositionally biased region" description="Polar residues" evidence="1">
    <location>
        <begin position="168"/>
        <end position="187"/>
    </location>
</feature>
<dbReference type="GO" id="GO:0003677">
    <property type="term" value="F:DNA binding"/>
    <property type="evidence" value="ECO:0007669"/>
    <property type="project" value="InterPro"/>
</dbReference>
<feature type="region of interest" description="Disordered" evidence="1">
    <location>
        <begin position="144"/>
        <end position="206"/>
    </location>
</feature>
<reference evidence="3 4" key="1">
    <citation type="journal article" date="2018" name="PLoS Pathog.">
        <title>Evolution of structural diversity of trichothecenes, a family of toxins produced by plant pathogenic and entomopathogenic fungi.</title>
        <authorList>
            <person name="Proctor R.H."/>
            <person name="McCormick S.P."/>
            <person name="Kim H.S."/>
            <person name="Cardoza R.E."/>
            <person name="Stanley A.M."/>
            <person name="Lindo L."/>
            <person name="Kelly A."/>
            <person name="Brown D.W."/>
            <person name="Lee T."/>
            <person name="Vaughan M.M."/>
            <person name="Alexander N.J."/>
            <person name="Busman M."/>
            <person name="Gutierrez S."/>
        </authorList>
    </citation>
    <scope>NUCLEOTIDE SEQUENCE [LARGE SCALE GENOMIC DNA]</scope>
    <source>
        <strain evidence="3 4">NRRL 13405</strain>
    </source>
</reference>
<feature type="compositionally biased region" description="Acidic residues" evidence="1">
    <location>
        <begin position="155"/>
        <end position="166"/>
    </location>
</feature>
<dbReference type="Pfam" id="PF00125">
    <property type="entry name" value="Histone"/>
    <property type="match status" value="1"/>
</dbReference>
<evidence type="ECO:0000256" key="1">
    <source>
        <dbReference type="SAM" id="MobiDB-lite"/>
    </source>
</evidence>
<name>A0A395MN97_9HYPO</name>
<protein>
    <recommendedName>
        <fullName evidence="2">Core Histone H2A/H2B/H3 domain-containing protein</fullName>
    </recommendedName>
</protein>
<accession>A0A395MN97</accession>
<sequence length="227" mass="24573">MGTTKKSATKPNKRVWVGGTYRMTKPSLSNKLKMRVIEAMAPKRIIPRMAISRVAKEIISHLPGATVDDPNRLSLAAVETLHTAAEGFLADVLSSSYVLARHANRTTLMDSDIKCICTVMRTLNKTTFGDDGFHAKLKGVLADTETQAGSSNDGTDSDGTDSDDTNSEASQSMTADNGMNDALQSNEAPAAHDNATSECNLMDGDNHRTKRRMVILRVRPRNSHAAI</sequence>
<dbReference type="Gene3D" id="1.10.20.10">
    <property type="entry name" value="Histone, subunit A"/>
    <property type="match status" value="1"/>
</dbReference>
<dbReference type="SUPFAM" id="SSF47113">
    <property type="entry name" value="Histone-fold"/>
    <property type="match status" value="1"/>
</dbReference>
<comment type="caution">
    <text evidence="3">The sequence shown here is derived from an EMBL/GenBank/DDBJ whole genome shotgun (WGS) entry which is preliminary data.</text>
</comment>
<dbReference type="Proteomes" id="UP000265631">
    <property type="component" value="Unassembled WGS sequence"/>
</dbReference>
<evidence type="ECO:0000313" key="3">
    <source>
        <dbReference type="EMBL" id="RFN49382.1"/>
    </source>
</evidence>